<dbReference type="Proteomes" id="UP000823635">
    <property type="component" value="Unassembled WGS sequence"/>
</dbReference>
<evidence type="ECO:0000256" key="9">
    <source>
        <dbReference type="ARBA" id="ARBA00036421"/>
    </source>
</evidence>
<dbReference type="AlphaFoldDB" id="A0A9D9DKJ5"/>
<dbReference type="FunFam" id="3.40.630.10:FF:000015">
    <property type="entry name" value="Aminoacyl-histidine dipeptidase PepD"/>
    <property type="match status" value="1"/>
</dbReference>
<evidence type="ECO:0000256" key="16">
    <source>
        <dbReference type="ARBA" id="ARBA00077688"/>
    </source>
</evidence>
<evidence type="ECO:0000256" key="10">
    <source>
        <dbReference type="ARBA" id="ARBA00038976"/>
    </source>
</evidence>
<dbReference type="PANTHER" id="PTHR43501:SF1">
    <property type="entry name" value="CYTOSOL NON-SPECIFIC DIPEPTIDASE"/>
    <property type="match status" value="1"/>
</dbReference>
<keyword evidence="3" id="KW-0645">Protease</keyword>
<evidence type="ECO:0000256" key="8">
    <source>
        <dbReference type="ARBA" id="ARBA00023285"/>
    </source>
</evidence>
<evidence type="ECO:0000256" key="1">
    <source>
        <dbReference type="ARBA" id="ARBA00001941"/>
    </source>
</evidence>
<organism evidence="19 20">
    <name type="scientific">Candidatus Egerieousia excrementavium</name>
    <dbReference type="NCBI Taxonomy" id="2840778"/>
    <lineage>
        <taxon>Bacteria</taxon>
        <taxon>Pseudomonadati</taxon>
        <taxon>Bacteroidota</taxon>
        <taxon>Bacteroidia</taxon>
        <taxon>Bacteroidales</taxon>
        <taxon>Candidatus Egerieousia</taxon>
    </lineage>
</organism>
<dbReference type="GO" id="GO:0006508">
    <property type="term" value="P:proteolysis"/>
    <property type="evidence" value="ECO:0007669"/>
    <property type="project" value="UniProtKB-KW"/>
</dbReference>
<keyword evidence="5" id="KW-0378">Hydrolase</keyword>
<dbReference type="EMBL" id="JADINB010000070">
    <property type="protein sequence ID" value="MBO8428921.1"/>
    <property type="molecule type" value="Genomic_DNA"/>
</dbReference>
<evidence type="ECO:0000313" key="20">
    <source>
        <dbReference type="Proteomes" id="UP000823635"/>
    </source>
</evidence>
<gene>
    <name evidence="19" type="ORF">IAC68_03190</name>
</gene>
<evidence type="ECO:0000256" key="14">
    <source>
        <dbReference type="ARBA" id="ARBA00075285"/>
    </source>
</evidence>
<dbReference type="InterPro" id="IPR001160">
    <property type="entry name" value="Peptidase_M20C"/>
</dbReference>
<evidence type="ECO:0000256" key="2">
    <source>
        <dbReference type="ARBA" id="ARBA00001947"/>
    </source>
</evidence>
<evidence type="ECO:0000256" key="4">
    <source>
        <dbReference type="ARBA" id="ARBA00022723"/>
    </source>
</evidence>
<evidence type="ECO:0000256" key="17">
    <source>
        <dbReference type="ARBA" id="ARBA00078074"/>
    </source>
</evidence>
<proteinExistence type="inferred from homology"/>
<protein>
    <recommendedName>
        <fullName evidence="13">Cytosol non-specific dipeptidase</fullName>
        <ecNumber evidence="10">3.4.13.18</ecNumber>
    </recommendedName>
    <alternativeName>
        <fullName evidence="16">Aminoacyl-histidine dipeptidase</fullName>
    </alternativeName>
    <alternativeName>
        <fullName evidence="15">Beta-alanyl-histidine dipeptidase</fullName>
    </alternativeName>
    <alternativeName>
        <fullName evidence="14">Carnosinase</fullName>
    </alternativeName>
    <alternativeName>
        <fullName evidence="11">Peptidase D</fullName>
    </alternativeName>
    <alternativeName>
        <fullName evidence="17">Xaa-His dipeptidase</fullName>
    </alternativeName>
</protein>
<keyword evidence="8" id="KW-0170">Cobalt</keyword>
<evidence type="ECO:0000256" key="3">
    <source>
        <dbReference type="ARBA" id="ARBA00022670"/>
    </source>
</evidence>
<dbReference type="Gene3D" id="3.40.630.10">
    <property type="entry name" value="Zn peptidases"/>
    <property type="match status" value="2"/>
</dbReference>
<reference evidence="19" key="1">
    <citation type="submission" date="2020-10" db="EMBL/GenBank/DDBJ databases">
        <authorList>
            <person name="Gilroy R."/>
        </authorList>
    </citation>
    <scope>NUCLEOTIDE SEQUENCE</scope>
    <source>
        <strain evidence="19">15467</strain>
    </source>
</reference>
<evidence type="ECO:0000256" key="11">
    <source>
        <dbReference type="ARBA" id="ARBA00044252"/>
    </source>
</evidence>
<dbReference type="PIRSF" id="PIRSF016599">
    <property type="entry name" value="Xaa-His_dipept"/>
    <property type="match status" value="1"/>
</dbReference>
<dbReference type="PANTHER" id="PTHR43501">
    <property type="entry name" value="CYTOSOL NON-SPECIFIC DIPEPTIDASE"/>
    <property type="match status" value="1"/>
</dbReference>
<dbReference type="CDD" id="cd03890">
    <property type="entry name" value="M20_pepD"/>
    <property type="match status" value="1"/>
</dbReference>
<evidence type="ECO:0000259" key="18">
    <source>
        <dbReference type="Pfam" id="PF07687"/>
    </source>
</evidence>
<dbReference type="FunFam" id="3.40.630.10:FF:000018">
    <property type="entry name" value="Aminoacyl-histidine dipeptidase PepD"/>
    <property type="match status" value="1"/>
</dbReference>
<evidence type="ECO:0000256" key="6">
    <source>
        <dbReference type="ARBA" id="ARBA00022833"/>
    </source>
</evidence>
<evidence type="ECO:0000256" key="7">
    <source>
        <dbReference type="ARBA" id="ARBA00023049"/>
    </source>
</evidence>
<keyword evidence="7" id="KW-0482">Metalloprotease</keyword>
<evidence type="ECO:0000256" key="5">
    <source>
        <dbReference type="ARBA" id="ARBA00022801"/>
    </source>
</evidence>
<comment type="cofactor">
    <cofactor evidence="1">
        <name>Co(2+)</name>
        <dbReference type="ChEBI" id="CHEBI:48828"/>
    </cofactor>
</comment>
<keyword evidence="6" id="KW-0862">Zinc</keyword>
<dbReference type="NCBIfam" id="TIGR01893">
    <property type="entry name" value="aa-his-dipept"/>
    <property type="match status" value="1"/>
</dbReference>
<comment type="catalytic activity">
    <reaction evidence="9">
        <text>Hydrolysis of dipeptides, preferentially hydrophobic dipeptides including prolyl amino acids.</text>
        <dbReference type="EC" id="3.4.13.18"/>
    </reaction>
</comment>
<evidence type="ECO:0000256" key="12">
    <source>
        <dbReference type="ARBA" id="ARBA00061423"/>
    </source>
</evidence>
<dbReference type="Pfam" id="PF01546">
    <property type="entry name" value="Peptidase_M20"/>
    <property type="match status" value="1"/>
</dbReference>
<keyword evidence="4" id="KW-0479">Metal-binding</keyword>
<accession>A0A9D9DKJ5</accession>
<dbReference type="InterPro" id="IPR002933">
    <property type="entry name" value="Peptidase_M20"/>
</dbReference>
<dbReference type="InterPro" id="IPR011650">
    <property type="entry name" value="Peptidase_M20_dimer"/>
</dbReference>
<dbReference type="SUPFAM" id="SSF53187">
    <property type="entry name" value="Zn-dependent exopeptidases"/>
    <property type="match status" value="1"/>
</dbReference>
<evidence type="ECO:0000256" key="13">
    <source>
        <dbReference type="ARBA" id="ARBA00071271"/>
    </source>
</evidence>
<evidence type="ECO:0000256" key="15">
    <source>
        <dbReference type="ARBA" id="ARBA00076004"/>
    </source>
</evidence>
<sequence length="484" mass="52640">MIISELNPQRVWKNFYELTKIPRPSKNEGRAAEYLYQFGKKLGLETIKDEVGNVIIRKPATKGMENRAGIILQGHVDMVPQKNSDVDFNFDTDPIQPRIVDGWVYATGTTLGADNGLGCAVAMAVLEADDLQHGPIEALFTIEEETGMKGARSLKPGLLQNKILLNLDSEEEGELYVGCAGGLDCSATFRYSEIPVPAGYTGAKIAVKGLLGGHSGMDIVLYRANANKVMARVLLPLLRDLKAELVEIEGGTLRNAIPREAFATIAVEKGKFDEARKIVARIEKDARAEFSATDKDMKISIEEAPVAAKAIESKVALNMIKAVYGCPSSVERMSDAMPGLVETSNNMAMVKSADGVISVHSLMRSSVDSAKEDLAEKMRAIFELGGAEVVFTGGYSGWKPNMDSPILKEMKAVYAKLFGKQAAVMAIHAGLECGILGGTYPDWDMISCGPTIRSPHSPDERVNIESVDRLWKFIVEVLKEAPEK</sequence>
<evidence type="ECO:0000313" key="19">
    <source>
        <dbReference type="EMBL" id="MBO8428921.1"/>
    </source>
</evidence>
<comment type="cofactor">
    <cofactor evidence="2">
        <name>Zn(2+)</name>
        <dbReference type="ChEBI" id="CHEBI:29105"/>
    </cofactor>
</comment>
<dbReference type="GO" id="GO:0005829">
    <property type="term" value="C:cytosol"/>
    <property type="evidence" value="ECO:0007669"/>
    <property type="project" value="TreeGrafter"/>
</dbReference>
<dbReference type="EC" id="3.4.13.18" evidence="10"/>
<name>A0A9D9DKJ5_9BACT</name>
<dbReference type="Pfam" id="PF07687">
    <property type="entry name" value="M20_dimer"/>
    <property type="match status" value="1"/>
</dbReference>
<feature type="domain" description="Peptidase M20 dimerisation" evidence="18">
    <location>
        <begin position="205"/>
        <end position="290"/>
    </location>
</feature>
<comment type="caution">
    <text evidence="19">The sequence shown here is derived from an EMBL/GenBank/DDBJ whole genome shotgun (WGS) entry which is preliminary data.</text>
</comment>
<dbReference type="GO" id="GO:0046872">
    <property type="term" value="F:metal ion binding"/>
    <property type="evidence" value="ECO:0007669"/>
    <property type="project" value="UniProtKB-KW"/>
</dbReference>
<reference evidence="19" key="2">
    <citation type="journal article" date="2021" name="PeerJ">
        <title>Extensive microbial diversity within the chicken gut microbiome revealed by metagenomics and culture.</title>
        <authorList>
            <person name="Gilroy R."/>
            <person name="Ravi A."/>
            <person name="Getino M."/>
            <person name="Pursley I."/>
            <person name="Horton D.L."/>
            <person name="Alikhan N.F."/>
            <person name="Baker D."/>
            <person name="Gharbi K."/>
            <person name="Hall N."/>
            <person name="Watson M."/>
            <person name="Adriaenssens E.M."/>
            <person name="Foster-Nyarko E."/>
            <person name="Jarju S."/>
            <person name="Secka A."/>
            <person name="Antonio M."/>
            <person name="Oren A."/>
            <person name="Chaudhuri R.R."/>
            <person name="La Ragione R."/>
            <person name="Hildebrand F."/>
            <person name="Pallen M.J."/>
        </authorList>
    </citation>
    <scope>NUCLEOTIDE SEQUENCE</scope>
    <source>
        <strain evidence="19">15467</strain>
    </source>
</reference>
<dbReference type="PRINTS" id="PR00934">
    <property type="entry name" value="XHISDIPTASE"/>
</dbReference>
<comment type="similarity">
    <text evidence="12">Belongs to the peptidase M20C family.</text>
</comment>
<dbReference type="GO" id="GO:0070573">
    <property type="term" value="F:metallodipeptidase activity"/>
    <property type="evidence" value="ECO:0007669"/>
    <property type="project" value="TreeGrafter"/>
</dbReference>